<dbReference type="Proteomes" id="UP001218218">
    <property type="component" value="Unassembled WGS sequence"/>
</dbReference>
<accession>A0AAD7F2V1</accession>
<dbReference type="AlphaFoldDB" id="A0AAD7F2V1"/>
<evidence type="ECO:0000256" key="5">
    <source>
        <dbReference type="ARBA" id="ARBA00022927"/>
    </source>
</evidence>
<dbReference type="InterPro" id="IPR011989">
    <property type="entry name" value="ARM-like"/>
</dbReference>
<keyword evidence="4" id="KW-0677">Repeat</keyword>
<sequence length="244" mass="27005">MLPEKISYPGLLFPKAGTFASEVVAAIAAVELPVNHRGDLIEMLLGFVNTQTNVNLRIATLQTIGFICKSMKPEILTLRANEILTVVQLSVINALFNSLEFVRHNFEREGECNYIIQVFCEATQNSSVAVQVGAFECLCESWLTVVGMKHPDERVALQVVEFWSTVCEEEVHLAIEAQEAQEYGELPETESKHFAKIALPKIVPMLLLLLMKQEELADEWNISMAAGTCLSLLAGAVEDAIVQL</sequence>
<evidence type="ECO:0000256" key="1">
    <source>
        <dbReference type="ARBA" id="ARBA00004496"/>
    </source>
</evidence>
<comment type="caution">
    <text evidence="6">The sequence shown here is derived from an EMBL/GenBank/DDBJ whole genome shotgun (WGS) entry which is preliminary data.</text>
</comment>
<keyword evidence="3" id="KW-0963">Cytoplasm</keyword>
<dbReference type="Gene3D" id="1.25.10.10">
    <property type="entry name" value="Leucine-rich Repeat Variant"/>
    <property type="match status" value="1"/>
</dbReference>
<protein>
    <submittedName>
        <fullName evidence="6">Armadillo-type protein</fullName>
    </submittedName>
</protein>
<dbReference type="InterPro" id="IPR016024">
    <property type="entry name" value="ARM-type_fold"/>
</dbReference>
<dbReference type="PANTHER" id="PTHR10527">
    <property type="entry name" value="IMPORTIN BETA"/>
    <property type="match status" value="1"/>
</dbReference>
<evidence type="ECO:0000313" key="6">
    <source>
        <dbReference type="EMBL" id="KAJ7362219.1"/>
    </source>
</evidence>
<dbReference type="SUPFAM" id="SSF48371">
    <property type="entry name" value="ARM repeat"/>
    <property type="match status" value="1"/>
</dbReference>
<proteinExistence type="predicted"/>
<dbReference type="GO" id="GO:0005737">
    <property type="term" value="C:cytoplasm"/>
    <property type="evidence" value="ECO:0007669"/>
    <property type="project" value="UniProtKB-SubCell"/>
</dbReference>
<evidence type="ECO:0000256" key="3">
    <source>
        <dbReference type="ARBA" id="ARBA00022490"/>
    </source>
</evidence>
<reference evidence="6" key="1">
    <citation type="submission" date="2023-03" db="EMBL/GenBank/DDBJ databases">
        <title>Massive genome expansion in bonnet fungi (Mycena s.s.) driven by repeated elements and novel gene families across ecological guilds.</title>
        <authorList>
            <consortium name="Lawrence Berkeley National Laboratory"/>
            <person name="Harder C.B."/>
            <person name="Miyauchi S."/>
            <person name="Viragh M."/>
            <person name="Kuo A."/>
            <person name="Thoen E."/>
            <person name="Andreopoulos B."/>
            <person name="Lu D."/>
            <person name="Skrede I."/>
            <person name="Drula E."/>
            <person name="Henrissat B."/>
            <person name="Morin E."/>
            <person name="Kohler A."/>
            <person name="Barry K."/>
            <person name="LaButti K."/>
            <person name="Morin E."/>
            <person name="Salamov A."/>
            <person name="Lipzen A."/>
            <person name="Mereny Z."/>
            <person name="Hegedus B."/>
            <person name="Baldrian P."/>
            <person name="Stursova M."/>
            <person name="Weitz H."/>
            <person name="Taylor A."/>
            <person name="Grigoriev I.V."/>
            <person name="Nagy L.G."/>
            <person name="Martin F."/>
            <person name="Kauserud H."/>
        </authorList>
    </citation>
    <scope>NUCLEOTIDE SEQUENCE</scope>
    <source>
        <strain evidence="6">CBHHK002</strain>
    </source>
</reference>
<keyword evidence="5" id="KW-0653">Protein transport</keyword>
<organism evidence="6 7">
    <name type="scientific">Mycena albidolilacea</name>
    <dbReference type="NCBI Taxonomy" id="1033008"/>
    <lineage>
        <taxon>Eukaryota</taxon>
        <taxon>Fungi</taxon>
        <taxon>Dikarya</taxon>
        <taxon>Basidiomycota</taxon>
        <taxon>Agaricomycotina</taxon>
        <taxon>Agaricomycetes</taxon>
        <taxon>Agaricomycetidae</taxon>
        <taxon>Agaricales</taxon>
        <taxon>Marasmiineae</taxon>
        <taxon>Mycenaceae</taxon>
        <taxon>Mycena</taxon>
    </lineage>
</organism>
<evidence type="ECO:0000256" key="2">
    <source>
        <dbReference type="ARBA" id="ARBA00022448"/>
    </source>
</evidence>
<name>A0AAD7F2V1_9AGAR</name>
<evidence type="ECO:0000313" key="7">
    <source>
        <dbReference type="Proteomes" id="UP001218218"/>
    </source>
</evidence>
<dbReference type="InterPro" id="IPR040122">
    <property type="entry name" value="Importin_beta"/>
</dbReference>
<gene>
    <name evidence="6" type="ORF">DFH08DRAFT_1024117</name>
</gene>
<comment type="subcellular location">
    <subcellularLocation>
        <location evidence="1">Cytoplasm</location>
    </subcellularLocation>
</comment>
<dbReference type="EMBL" id="JARIHO010000004">
    <property type="protein sequence ID" value="KAJ7362219.1"/>
    <property type="molecule type" value="Genomic_DNA"/>
</dbReference>
<keyword evidence="2" id="KW-0813">Transport</keyword>
<evidence type="ECO:0000256" key="4">
    <source>
        <dbReference type="ARBA" id="ARBA00022737"/>
    </source>
</evidence>
<keyword evidence="7" id="KW-1185">Reference proteome</keyword>
<dbReference type="GO" id="GO:0006606">
    <property type="term" value="P:protein import into nucleus"/>
    <property type="evidence" value="ECO:0007669"/>
    <property type="project" value="InterPro"/>
</dbReference>